<evidence type="ECO:0000313" key="1">
    <source>
        <dbReference type="EMBL" id="MFD1672899.1"/>
    </source>
</evidence>
<accession>A0ABW4J966</accession>
<dbReference type="EMBL" id="JBHTOP010000026">
    <property type="protein sequence ID" value="MFD1672899.1"/>
    <property type="molecule type" value="Genomic_DNA"/>
</dbReference>
<protein>
    <submittedName>
        <fullName evidence="1">DUF960 domain-containing protein</fullName>
    </submittedName>
</protein>
<sequence>MFKTGYGRYATFGVVEVLPGDIIDRIWHIIDQNLQGVVPLQSILKFQLTQNKNKLTVTFSEDNIDLKMAFDLPYEWQTRYPKTVLAYDDGVSQTILLPSESHR</sequence>
<dbReference type="Pfam" id="PF06124">
    <property type="entry name" value="DUF960"/>
    <property type="match status" value="1"/>
</dbReference>
<proteinExistence type="predicted"/>
<gene>
    <name evidence="1" type="ORF">ACFQ5M_12385</name>
</gene>
<evidence type="ECO:0000313" key="2">
    <source>
        <dbReference type="Proteomes" id="UP001597267"/>
    </source>
</evidence>
<dbReference type="Proteomes" id="UP001597267">
    <property type="component" value="Unassembled WGS sequence"/>
</dbReference>
<organism evidence="1 2">
    <name type="scientific">Agrilactobacillus yilanensis</name>
    <dbReference type="NCBI Taxonomy" id="2485997"/>
    <lineage>
        <taxon>Bacteria</taxon>
        <taxon>Bacillati</taxon>
        <taxon>Bacillota</taxon>
        <taxon>Bacilli</taxon>
        <taxon>Lactobacillales</taxon>
        <taxon>Lactobacillaceae</taxon>
        <taxon>Agrilactobacillus</taxon>
    </lineage>
</organism>
<reference evidence="2" key="1">
    <citation type="journal article" date="2019" name="Int. J. Syst. Evol. Microbiol.">
        <title>The Global Catalogue of Microorganisms (GCM) 10K type strain sequencing project: providing services to taxonomists for standard genome sequencing and annotation.</title>
        <authorList>
            <consortium name="The Broad Institute Genomics Platform"/>
            <consortium name="The Broad Institute Genome Sequencing Center for Infectious Disease"/>
            <person name="Wu L."/>
            <person name="Ma J."/>
        </authorList>
    </citation>
    <scope>NUCLEOTIDE SEQUENCE [LARGE SCALE GENOMIC DNA]</scope>
    <source>
        <strain evidence="2">CCM 8896</strain>
    </source>
</reference>
<name>A0ABW4J966_9LACO</name>
<comment type="caution">
    <text evidence="1">The sequence shown here is derived from an EMBL/GenBank/DDBJ whole genome shotgun (WGS) entry which is preliminary data.</text>
</comment>
<dbReference type="InterPro" id="IPR009303">
    <property type="entry name" value="DUF960"/>
</dbReference>
<dbReference type="RefSeq" id="WP_125712911.1">
    <property type="nucleotide sequence ID" value="NZ_JBHTOP010000026.1"/>
</dbReference>
<keyword evidence="2" id="KW-1185">Reference proteome</keyword>
<dbReference type="Gene3D" id="3.10.450.150">
    <property type="entry name" value="enterococcus faecalis protein"/>
    <property type="match status" value="1"/>
</dbReference>